<dbReference type="EMBL" id="CP017813">
    <property type="protein sequence ID" value="APJ38293.1"/>
    <property type="molecule type" value="Genomic_DNA"/>
</dbReference>
<dbReference type="InterPro" id="IPR000073">
    <property type="entry name" value="AB_hydrolase_1"/>
</dbReference>
<accession>A0A1L4FRQ1</accession>
<name>A0A1L4FRQ1_9BACT</name>
<evidence type="ECO:0000259" key="1">
    <source>
        <dbReference type="Pfam" id="PF00561"/>
    </source>
</evidence>
<keyword evidence="3" id="KW-1185">Reference proteome</keyword>
<gene>
    <name evidence="2" type="ORF">BLA55_01210</name>
</gene>
<feature type="domain" description="AB hydrolase-1" evidence="1">
    <location>
        <begin position="22"/>
        <end position="250"/>
    </location>
</feature>
<proteinExistence type="predicted"/>
<reference evidence="3" key="1">
    <citation type="submission" date="2016-10" db="EMBL/GenBank/DDBJ databases">
        <authorList>
            <person name="Beylefeld A."/>
            <person name="Abolnik C."/>
        </authorList>
    </citation>
    <scope>NUCLEOTIDE SEQUENCE [LARGE SCALE GENOMIC DNA]</scope>
    <source>
        <strain evidence="3">B359_6</strain>
    </source>
</reference>
<dbReference type="InterPro" id="IPR052370">
    <property type="entry name" value="Meta-cleavage_hydrolase"/>
</dbReference>
<dbReference type="Proteomes" id="UP000184322">
    <property type="component" value="Chromosome"/>
</dbReference>
<dbReference type="STRING" id="48003.BLA55_01210"/>
<dbReference type="PANTHER" id="PTHR43139:SF52">
    <property type="entry name" value="SI:DKEY-122A22.2"/>
    <property type="match status" value="1"/>
</dbReference>
<dbReference type="OrthoDB" id="397642at2"/>
<dbReference type="Pfam" id="PF00561">
    <property type="entry name" value="Abhydrolase_1"/>
    <property type="match status" value="1"/>
</dbReference>
<protein>
    <recommendedName>
        <fullName evidence="1">AB hydrolase-1 domain-containing protein</fullName>
    </recommendedName>
</protein>
<evidence type="ECO:0000313" key="2">
    <source>
        <dbReference type="EMBL" id="APJ38293.1"/>
    </source>
</evidence>
<dbReference type="PANTHER" id="PTHR43139">
    <property type="entry name" value="SI:DKEY-122A22.2"/>
    <property type="match status" value="1"/>
</dbReference>
<organism evidence="2 3">
    <name type="scientific">Mycoplasmopsis pullorum</name>
    <dbReference type="NCBI Taxonomy" id="48003"/>
    <lineage>
        <taxon>Bacteria</taxon>
        <taxon>Bacillati</taxon>
        <taxon>Mycoplasmatota</taxon>
        <taxon>Mycoplasmoidales</taxon>
        <taxon>Metamycoplasmataceae</taxon>
        <taxon>Mycoplasmopsis</taxon>
    </lineage>
</organism>
<dbReference type="KEGG" id="mpul:BLA55_01210"/>
<dbReference type="SUPFAM" id="SSF53474">
    <property type="entry name" value="alpha/beta-Hydrolases"/>
    <property type="match status" value="1"/>
</dbReference>
<dbReference type="Gene3D" id="3.40.50.1820">
    <property type="entry name" value="alpha/beta hydrolase"/>
    <property type="match status" value="1"/>
</dbReference>
<dbReference type="RefSeq" id="WP_073372297.1">
    <property type="nucleotide sequence ID" value="NZ_CP017813.1"/>
</dbReference>
<sequence length="266" mass="30831">MNTEILGFKINYTYEIDNLDKPVILFVHGFADTQKTFFRFKEFENKNFRFASLDLPGSGLSSTDRHILIEDFQNLLLEFVNKILVAEKEIYLVSHSLGSASVLYVQKHCKKVKKVVLLAPFNPHLIDDISEFNNLKKWLIPSNINDAKESFLNLFGEINPIIEKGAVQYAEKVMSVIERRKINFENMVNQQILNKNYLSKNISPLFQGDNYFIITGDKDHYVQIESLEKLNNFESKSLVLKNKGHAIIYEASKEIQEFLVNMVQKK</sequence>
<dbReference type="InterPro" id="IPR029058">
    <property type="entry name" value="AB_hydrolase_fold"/>
</dbReference>
<evidence type="ECO:0000313" key="3">
    <source>
        <dbReference type="Proteomes" id="UP000184322"/>
    </source>
</evidence>
<dbReference type="AlphaFoldDB" id="A0A1L4FRQ1"/>